<reference evidence="4 5" key="1">
    <citation type="journal article" date="2012" name="Genome Biol.">
        <title>Genome and low-iron response of an oceanic diatom adapted to chronic iron limitation.</title>
        <authorList>
            <person name="Lommer M."/>
            <person name="Specht M."/>
            <person name="Roy A.S."/>
            <person name="Kraemer L."/>
            <person name="Andreson R."/>
            <person name="Gutowska M.A."/>
            <person name="Wolf J."/>
            <person name="Bergner S.V."/>
            <person name="Schilhabel M.B."/>
            <person name="Klostermeier U.C."/>
            <person name="Beiko R.G."/>
            <person name="Rosenstiel P."/>
            <person name="Hippler M."/>
            <person name="Laroche J."/>
        </authorList>
    </citation>
    <scope>NUCLEOTIDE SEQUENCE [LARGE SCALE GENOMIC DNA]</scope>
    <source>
        <strain evidence="4 5">CCMP1005</strain>
    </source>
</reference>
<organism evidence="4 5">
    <name type="scientific">Thalassiosira oceanica</name>
    <name type="common">Marine diatom</name>
    <dbReference type="NCBI Taxonomy" id="159749"/>
    <lineage>
        <taxon>Eukaryota</taxon>
        <taxon>Sar</taxon>
        <taxon>Stramenopiles</taxon>
        <taxon>Ochrophyta</taxon>
        <taxon>Bacillariophyta</taxon>
        <taxon>Coscinodiscophyceae</taxon>
        <taxon>Thalassiosirophycidae</taxon>
        <taxon>Thalassiosirales</taxon>
        <taxon>Thalassiosiraceae</taxon>
        <taxon>Thalassiosira</taxon>
    </lineage>
</organism>
<dbReference type="OrthoDB" id="35401at2759"/>
<comment type="caution">
    <text evidence="4">The sequence shown here is derived from an EMBL/GenBank/DDBJ whole genome shotgun (WGS) entry which is preliminary data.</text>
</comment>
<dbReference type="InterPro" id="IPR004203">
    <property type="entry name" value="Cyt_c_oxidase_su4_fam"/>
</dbReference>
<evidence type="ECO:0000256" key="1">
    <source>
        <dbReference type="ARBA" id="ARBA00004173"/>
    </source>
</evidence>
<accession>K0T8U6</accession>
<gene>
    <name evidence="4" type="ORF">THAOC_04852</name>
</gene>
<dbReference type="GO" id="GO:0045277">
    <property type="term" value="C:respiratory chain complex IV"/>
    <property type="evidence" value="ECO:0007669"/>
    <property type="project" value="InterPro"/>
</dbReference>
<dbReference type="GO" id="GO:0005739">
    <property type="term" value="C:mitochondrion"/>
    <property type="evidence" value="ECO:0007669"/>
    <property type="project" value="UniProtKB-SubCell"/>
</dbReference>
<evidence type="ECO:0000313" key="5">
    <source>
        <dbReference type="Proteomes" id="UP000266841"/>
    </source>
</evidence>
<dbReference type="EMBL" id="AGNL01004437">
    <property type="protein sequence ID" value="EJK73519.1"/>
    <property type="molecule type" value="Genomic_DNA"/>
</dbReference>
<dbReference type="InterPro" id="IPR036639">
    <property type="entry name" value="Cyt_c_oxidase_su4_sf"/>
</dbReference>
<protein>
    <submittedName>
        <fullName evidence="4">Uncharacterized protein</fullName>
    </submittedName>
</protein>
<dbReference type="SUPFAM" id="SSF81406">
    <property type="entry name" value="Mitochondrial cytochrome c oxidase subunit IV"/>
    <property type="match status" value="1"/>
</dbReference>
<comment type="subcellular location">
    <subcellularLocation>
        <location evidence="1">Mitochondrion</location>
    </subcellularLocation>
</comment>
<evidence type="ECO:0000256" key="2">
    <source>
        <dbReference type="ARBA" id="ARBA00023128"/>
    </source>
</evidence>
<dbReference type="eggNOG" id="ENOG502QYSG">
    <property type="taxonomic scope" value="Eukaryota"/>
</dbReference>
<dbReference type="Pfam" id="PF02936">
    <property type="entry name" value="COX4"/>
    <property type="match status" value="1"/>
</dbReference>
<keyword evidence="2" id="KW-0496">Mitochondrion</keyword>
<keyword evidence="5" id="KW-1185">Reference proteome</keyword>
<dbReference type="Gene3D" id="1.10.442.10">
    <property type="entry name" value="Cytochrome c oxidase subunit IV"/>
    <property type="match status" value="1"/>
</dbReference>
<proteinExistence type="predicted"/>
<dbReference type="GO" id="GO:0006123">
    <property type="term" value="P:mitochondrial electron transport, cytochrome c to oxygen"/>
    <property type="evidence" value="ECO:0007669"/>
    <property type="project" value="InterPro"/>
</dbReference>
<sequence>MHLPIQAARNQGVVSMRRPTPRGRPPEPYIPSSTTSHDGHIAASPALDVDGLANGSRGPERLARGGVTSRSTLSMIMPSVGVHRGRRCMQWRQWQTLGCPPQLQSQHPDLGLCARKENGYVAITLAKPNKVFYEPPPYGPGSALNRPAYGIQSGGSALIQQLSRRPPNMLIAGACAGMVALAYIPIMVREARQGLPFTLSPEYQAATRAYMRYHNMNPIFGISSKSARAADEAH</sequence>
<name>K0T8U6_THAOC</name>
<dbReference type="Proteomes" id="UP000266841">
    <property type="component" value="Unassembled WGS sequence"/>
</dbReference>
<evidence type="ECO:0000256" key="3">
    <source>
        <dbReference type="SAM" id="MobiDB-lite"/>
    </source>
</evidence>
<feature type="region of interest" description="Disordered" evidence="3">
    <location>
        <begin position="1"/>
        <end position="69"/>
    </location>
</feature>
<dbReference type="AlphaFoldDB" id="K0T8U6"/>
<evidence type="ECO:0000313" key="4">
    <source>
        <dbReference type="EMBL" id="EJK73519.1"/>
    </source>
</evidence>